<dbReference type="SMART" id="SM00220">
    <property type="entry name" value="S_TKc"/>
    <property type="match status" value="1"/>
</dbReference>
<dbReference type="InterPro" id="IPR000719">
    <property type="entry name" value="Prot_kinase_dom"/>
</dbReference>
<reference evidence="8 9" key="1">
    <citation type="submission" date="2016-10" db="EMBL/GenBank/DDBJ databases">
        <authorList>
            <person name="de Groot N.N."/>
        </authorList>
    </citation>
    <scope>NUCLEOTIDE SEQUENCE [LARGE SCALE GENOMIC DNA]</scope>
    <source>
        <strain evidence="8 9">CGMCC 1.7659</strain>
    </source>
</reference>
<dbReference type="Gene3D" id="1.10.510.10">
    <property type="entry name" value="Transferase(Phosphotransferase) domain 1"/>
    <property type="match status" value="1"/>
</dbReference>
<dbReference type="SUPFAM" id="SSF56112">
    <property type="entry name" value="Protein kinase-like (PK-like)"/>
    <property type="match status" value="1"/>
</dbReference>
<dbReference type="PROSITE" id="PS00107">
    <property type="entry name" value="PROTEIN_KINASE_ATP"/>
    <property type="match status" value="1"/>
</dbReference>
<dbReference type="InterPro" id="IPR017441">
    <property type="entry name" value="Protein_kinase_ATP_BS"/>
</dbReference>
<feature type="domain" description="Protein kinase" evidence="7">
    <location>
        <begin position="27"/>
        <end position="294"/>
    </location>
</feature>
<keyword evidence="9" id="KW-1185">Reference proteome</keyword>
<dbReference type="Gene3D" id="1.25.40.10">
    <property type="entry name" value="Tetratricopeptide repeat domain"/>
    <property type="match status" value="3"/>
</dbReference>
<dbReference type="Pfam" id="PF13424">
    <property type="entry name" value="TPR_12"/>
    <property type="match status" value="3"/>
</dbReference>
<evidence type="ECO:0000313" key="8">
    <source>
        <dbReference type="EMBL" id="SFN33183.1"/>
    </source>
</evidence>
<dbReference type="PROSITE" id="PS00108">
    <property type="entry name" value="PROTEIN_KINASE_ST"/>
    <property type="match status" value="1"/>
</dbReference>
<accession>A0A1I4Y635</accession>
<gene>
    <name evidence="8" type="ORF">SAMN05216289_1159</name>
</gene>
<dbReference type="InterPro" id="IPR008271">
    <property type="entry name" value="Ser/Thr_kinase_AS"/>
</dbReference>
<evidence type="ECO:0000256" key="6">
    <source>
        <dbReference type="SAM" id="Phobius"/>
    </source>
</evidence>
<dbReference type="PROSITE" id="PS50011">
    <property type="entry name" value="PROTEIN_KINASE_DOM"/>
    <property type="match status" value="1"/>
</dbReference>
<evidence type="ECO:0000313" key="9">
    <source>
        <dbReference type="Proteomes" id="UP000198575"/>
    </source>
</evidence>
<dbReference type="SUPFAM" id="SSF48452">
    <property type="entry name" value="TPR-like"/>
    <property type="match status" value="4"/>
</dbReference>
<dbReference type="GO" id="GO:0005524">
    <property type="term" value="F:ATP binding"/>
    <property type="evidence" value="ECO:0007669"/>
    <property type="project" value="UniProtKB-UniRule"/>
</dbReference>
<keyword evidence="6" id="KW-0472">Membrane</keyword>
<name>A0A1I4Y635_9GAMM</name>
<organism evidence="8 9">
    <name type="scientific">Dokdonella immobilis</name>
    <dbReference type="NCBI Taxonomy" id="578942"/>
    <lineage>
        <taxon>Bacteria</taxon>
        <taxon>Pseudomonadati</taxon>
        <taxon>Pseudomonadota</taxon>
        <taxon>Gammaproteobacteria</taxon>
        <taxon>Lysobacterales</taxon>
        <taxon>Rhodanobacteraceae</taxon>
        <taxon>Dokdonella</taxon>
    </lineage>
</organism>
<evidence type="ECO:0000256" key="3">
    <source>
        <dbReference type="ARBA" id="ARBA00022777"/>
    </source>
</evidence>
<keyword evidence="8" id="KW-0723">Serine/threonine-protein kinase</keyword>
<keyword evidence="1" id="KW-0808">Transferase</keyword>
<evidence type="ECO:0000256" key="2">
    <source>
        <dbReference type="ARBA" id="ARBA00022741"/>
    </source>
</evidence>
<keyword evidence="6" id="KW-1133">Transmembrane helix</keyword>
<dbReference type="Pfam" id="PF00069">
    <property type="entry name" value="Pkinase"/>
    <property type="match status" value="1"/>
</dbReference>
<dbReference type="RefSeq" id="WP_175498035.1">
    <property type="nucleotide sequence ID" value="NZ_FOVF01000015.1"/>
</dbReference>
<dbReference type="CDD" id="cd14014">
    <property type="entry name" value="STKc_PknB_like"/>
    <property type="match status" value="1"/>
</dbReference>
<evidence type="ECO:0000256" key="1">
    <source>
        <dbReference type="ARBA" id="ARBA00022679"/>
    </source>
</evidence>
<dbReference type="PANTHER" id="PTHR43289">
    <property type="entry name" value="MITOGEN-ACTIVATED PROTEIN KINASE KINASE KINASE 20-RELATED"/>
    <property type="match status" value="1"/>
</dbReference>
<dbReference type="InterPro" id="IPR011990">
    <property type="entry name" value="TPR-like_helical_dom_sf"/>
</dbReference>
<evidence type="ECO:0000256" key="5">
    <source>
        <dbReference type="PROSITE-ProRule" id="PRU10141"/>
    </source>
</evidence>
<dbReference type="PANTHER" id="PTHR43289:SF34">
    <property type="entry name" value="SERINE_THREONINE-PROTEIN KINASE YBDM-RELATED"/>
    <property type="match status" value="1"/>
</dbReference>
<keyword evidence="4 5" id="KW-0067">ATP-binding</keyword>
<dbReference type="EMBL" id="FOVF01000015">
    <property type="protein sequence ID" value="SFN33183.1"/>
    <property type="molecule type" value="Genomic_DNA"/>
</dbReference>
<sequence length="816" mass="88881">MTDSGAETRRLSEPGEDVPSGLAIGPYRILRLLGQGGMGRVYLAQQSHPQRQVALKVVRGVSAAVIERMRREIDVLAQLEHPGIARLYAAGEARVDDVEVPWLAMEYVRGVDLASHVRERDLDITARLRLLIEIARAVHYAHERGVIHRDIKPGNILVDTDGHPKVLDFGIARLRHGGRADLTQDGQVLGTLPYMSAEQLLGDGSGVDARSDVYSLGVVAYELISGRLPHPRLGTSTVFEALDILRNETPPPLATINAAARGDLDTVIMKALASERGQRYASAADFAEDLQRFIEHRPIAARPLTRWYRAHRFVRRHRVLTAAMASIVLVLTVASAISIRYALAEQRARAEADRRARESAAVNAFLERMLASADPDQTAGQRLTVDAVVDQAERDFERLDAEPGVQRAVATTLSRTRRALGEFDAALALNARALALGETIGATGAEQAGLLHQRSSLLADLGRFDEAVAALDRTRAAWPDASLAQRLALDLTSARIDEEAGRPEAAERKYRALLESLAGVDAATLAANASLGSTRETARSNLAGVLRDKGALDESEALTREVLASRLEQLGERAPLTLASRNKLALVLAARGDMDAARTEAAEALRLQREVLGNQHVSTLMSMQTLANILMGQKAYDEAEALTKESLAGMEAQFGEDYAQTLASMNTLAYLFEERGRVDEAERQYRRIIAIQTSGGVEHPTTLAPRNNLAMLLMNAGRLEAARSEFAALLAHARRTVGEDHAMTAIFMSNEGLCLARMGRLGEARRELEDAHARLLKTFGPEHVRTRAAAERLAEVYRRLGQDSRAEALLGSGTDS</sequence>
<dbReference type="Gene3D" id="3.30.200.20">
    <property type="entry name" value="Phosphorylase Kinase, domain 1"/>
    <property type="match status" value="1"/>
</dbReference>
<dbReference type="GO" id="GO:0004674">
    <property type="term" value="F:protein serine/threonine kinase activity"/>
    <property type="evidence" value="ECO:0007669"/>
    <property type="project" value="UniProtKB-KW"/>
</dbReference>
<dbReference type="STRING" id="578942.SAMN05216289_1159"/>
<feature type="binding site" evidence="5">
    <location>
        <position position="56"/>
    </location>
    <ligand>
        <name>ATP</name>
        <dbReference type="ChEBI" id="CHEBI:30616"/>
    </ligand>
</feature>
<proteinExistence type="predicted"/>
<evidence type="ECO:0000259" key="7">
    <source>
        <dbReference type="PROSITE" id="PS50011"/>
    </source>
</evidence>
<dbReference type="InterPro" id="IPR011009">
    <property type="entry name" value="Kinase-like_dom_sf"/>
</dbReference>
<protein>
    <submittedName>
        <fullName evidence="8">Non-specific serine/threonine protein kinase/serine/threonine protein kinase</fullName>
    </submittedName>
</protein>
<dbReference type="Proteomes" id="UP000198575">
    <property type="component" value="Unassembled WGS sequence"/>
</dbReference>
<evidence type="ECO:0000256" key="4">
    <source>
        <dbReference type="ARBA" id="ARBA00022840"/>
    </source>
</evidence>
<keyword evidence="2 5" id="KW-0547">Nucleotide-binding</keyword>
<keyword evidence="3 8" id="KW-0418">Kinase</keyword>
<keyword evidence="6" id="KW-0812">Transmembrane</keyword>
<dbReference type="AlphaFoldDB" id="A0A1I4Y635"/>
<feature type="transmembrane region" description="Helical" evidence="6">
    <location>
        <begin position="319"/>
        <end position="343"/>
    </location>
</feature>